<dbReference type="Proteomes" id="UP001164746">
    <property type="component" value="Chromosome 2"/>
</dbReference>
<accession>A0ABY7DI06</accession>
<gene>
    <name evidence="2" type="ORF">MAR_029957</name>
</gene>
<reference evidence="2" key="1">
    <citation type="submission" date="2022-11" db="EMBL/GenBank/DDBJ databases">
        <title>Centuries of genome instability and evolution in soft-shell clam transmissible cancer (bioRxiv).</title>
        <authorList>
            <person name="Hart S.F.M."/>
            <person name="Yonemitsu M.A."/>
            <person name="Giersch R.M."/>
            <person name="Beal B.F."/>
            <person name="Arriagada G."/>
            <person name="Davis B.W."/>
            <person name="Ostrander E.A."/>
            <person name="Goff S.P."/>
            <person name="Metzger M.J."/>
        </authorList>
    </citation>
    <scope>NUCLEOTIDE SEQUENCE</scope>
    <source>
        <strain evidence="2">MELC-2E11</strain>
        <tissue evidence="2">Siphon/mantle</tissue>
    </source>
</reference>
<proteinExistence type="predicted"/>
<sequence length="130" mass="14532">MSVLYGDIASIVYYELFVPKPSTCYIVDNNPFEDIWRTCNTCVAGRSAWVTMMMEAETSVTTHTSGHLSPASSTRSACTWTIISGRTRTTSTPSASRTRTRRSRPTKTSGIFLHTTPYGNSNMPIKQYLY</sequence>
<organism evidence="2 3">
    <name type="scientific">Mya arenaria</name>
    <name type="common">Soft-shell clam</name>
    <dbReference type="NCBI Taxonomy" id="6604"/>
    <lineage>
        <taxon>Eukaryota</taxon>
        <taxon>Metazoa</taxon>
        <taxon>Spiralia</taxon>
        <taxon>Lophotrochozoa</taxon>
        <taxon>Mollusca</taxon>
        <taxon>Bivalvia</taxon>
        <taxon>Autobranchia</taxon>
        <taxon>Heteroconchia</taxon>
        <taxon>Euheterodonta</taxon>
        <taxon>Imparidentia</taxon>
        <taxon>Neoheterodontei</taxon>
        <taxon>Myida</taxon>
        <taxon>Myoidea</taxon>
        <taxon>Myidae</taxon>
        <taxon>Mya</taxon>
    </lineage>
</organism>
<name>A0ABY7DI06_MYAAR</name>
<evidence type="ECO:0000256" key="1">
    <source>
        <dbReference type="SAM" id="MobiDB-lite"/>
    </source>
</evidence>
<feature type="region of interest" description="Disordered" evidence="1">
    <location>
        <begin position="88"/>
        <end position="113"/>
    </location>
</feature>
<evidence type="ECO:0000313" key="2">
    <source>
        <dbReference type="EMBL" id="WAQ97267.1"/>
    </source>
</evidence>
<protein>
    <submittedName>
        <fullName evidence="2">Uncharacterized protein</fullName>
    </submittedName>
</protein>
<feature type="compositionally biased region" description="Low complexity" evidence="1">
    <location>
        <begin position="88"/>
        <end position="97"/>
    </location>
</feature>
<keyword evidence="3" id="KW-1185">Reference proteome</keyword>
<dbReference type="EMBL" id="CP111013">
    <property type="protein sequence ID" value="WAQ97267.1"/>
    <property type="molecule type" value="Genomic_DNA"/>
</dbReference>
<evidence type="ECO:0000313" key="3">
    <source>
        <dbReference type="Proteomes" id="UP001164746"/>
    </source>
</evidence>